<comment type="caution">
    <text evidence="2">The sequence shown here is derived from an EMBL/GenBank/DDBJ whole genome shotgun (WGS) entry which is preliminary data.</text>
</comment>
<organism evidence="2 3">
    <name type="scientific">Canavalia gladiata</name>
    <name type="common">Sword bean</name>
    <name type="synonym">Dolichos gladiatus</name>
    <dbReference type="NCBI Taxonomy" id="3824"/>
    <lineage>
        <taxon>Eukaryota</taxon>
        <taxon>Viridiplantae</taxon>
        <taxon>Streptophyta</taxon>
        <taxon>Embryophyta</taxon>
        <taxon>Tracheophyta</taxon>
        <taxon>Spermatophyta</taxon>
        <taxon>Magnoliopsida</taxon>
        <taxon>eudicotyledons</taxon>
        <taxon>Gunneridae</taxon>
        <taxon>Pentapetalae</taxon>
        <taxon>rosids</taxon>
        <taxon>fabids</taxon>
        <taxon>Fabales</taxon>
        <taxon>Fabaceae</taxon>
        <taxon>Papilionoideae</taxon>
        <taxon>50 kb inversion clade</taxon>
        <taxon>NPAAA clade</taxon>
        <taxon>indigoferoid/millettioid clade</taxon>
        <taxon>Phaseoleae</taxon>
        <taxon>Canavalia</taxon>
    </lineage>
</organism>
<dbReference type="EMBL" id="JAYMYQ010000004">
    <property type="protein sequence ID" value="KAK7338047.1"/>
    <property type="molecule type" value="Genomic_DNA"/>
</dbReference>
<protein>
    <submittedName>
        <fullName evidence="2">Uncharacterized protein</fullName>
    </submittedName>
</protein>
<dbReference type="Proteomes" id="UP001367508">
    <property type="component" value="Unassembled WGS sequence"/>
</dbReference>
<keyword evidence="3" id="KW-1185">Reference proteome</keyword>
<sequence>MGAGACCAKMGMRGTDGGCQIQWLRTVGRRSKTEVGREKEGIEEGEDAKCRLMGFEVESAVLLSSRFLKWKFYLQAETVIESGKRERKMKEKQGKGEIQGTREKF</sequence>
<feature type="region of interest" description="Disordered" evidence="1">
    <location>
        <begin position="84"/>
        <end position="105"/>
    </location>
</feature>
<evidence type="ECO:0000256" key="1">
    <source>
        <dbReference type="SAM" id="MobiDB-lite"/>
    </source>
</evidence>
<dbReference type="AlphaFoldDB" id="A0AAN9LQ32"/>
<proteinExistence type="predicted"/>
<evidence type="ECO:0000313" key="3">
    <source>
        <dbReference type="Proteomes" id="UP001367508"/>
    </source>
</evidence>
<name>A0AAN9LQ32_CANGL</name>
<gene>
    <name evidence="2" type="ORF">VNO77_18644</name>
</gene>
<reference evidence="2 3" key="1">
    <citation type="submission" date="2024-01" db="EMBL/GenBank/DDBJ databases">
        <title>The genomes of 5 underutilized Papilionoideae crops provide insights into root nodulation and disease resistanc.</title>
        <authorList>
            <person name="Jiang F."/>
        </authorList>
    </citation>
    <scope>NUCLEOTIDE SEQUENCE [LARGE SCALE GENOMIC DNA]</scope>
    <source>
        <strain evidence="2">LVBAO_FW01</strain>
        <tissue evidence="2">Leaves</tissue>
    </source>
</reference>
<accession>A0AAN9LQ32</accession>
<evidence type="ECO:0000313" key="2">
    <source>
        <dbReference type="EMBL" id="KAK7338047.1"/>
    </source>
</evidence>